<proteinExistence type="predicted"/>
<dbReference type="AlphaFoldDB" id="A0A0A8XN53"/>
<dbReference type="EMBL" id="GBRH01283231">
    <property type="protein sequence ID" value="JAD14664.1"/>
    <property type="molecule type" value="Transcribed_RNA"/>
</dbReference>
<organism evidence="1">
    <name type="scientific">Arundo donax</name>
    <name type="common">Giant reed</name>
    <name type="synonym">Donax arundinaceus</name>
    <dbReference type="NCBI Taxonomy" id="35708"/>
    <lineage>
        <taxon>Eukaryota</taxon>
        <taxon>Viridiplantae</taxon>
        <taxon>Streptophyta</taxon>
        <taxon>Embryophyta</taxon>
        <taxon>Tracheophyta</taxon>
        <taxon>Spermatophyta</taxon>
        <taxon>Magnoliopsida</taxon>
        <taxon>Liliopsida</taxon>
        <taxon>Poales</taxon>
        <taxon>Poaceae</taxon>
        <taxon>PACMAD clade</taxon>
        <taxon>Arundinoideae</taxon>
        <taxon>Arundineae</taxon>
        <taxon>Arundo</taxon>
    </lineage>
</organism>
<protein>
    <submittedName>
        <fullName evidence="1">Uncharacterized protein</fullName>
    </submittedName>
</protein>
<sequence length="57" mass="6428">MDTLKKCCAAFQCSKKAKIRQMMPLTTLKQVTGSSKFTNSPVMMKNPPMVISAFWEL</sequence>
<evidence type="ECO:0000313" key="1">
    <source>
        <dbReference type="EMBL" id="JAD14664.1"/>
    </source>
</evidence>
<accession>A0A0A8XN53</accession>
<name>A0A0A8XN53_ARUDO</name>
<reference evidence="1" key="1">
    <citation type="submission" date="2014-09" db="EMBL/GenBank/DDBJ databases">
        <authorList>
            <person name="Magalhaes I.L.F."/>
            <person name="Oliveira U."/>
            <person name="Santos F.R."/>
            <person name="Vidigal T.H.D.A."/>
            <person name="Brescovit A.D."/>
            <person name="Santos A.J."/>
        </authorList>
    </citation>
    <scope>NUCLEOTIDE SEQUENCE</scope>
    <source>
        <tissue evidence="1">Shoot tissue taken approximately 20 cm above the soil surface</tissue>
    </source>
</reference>
<reference evidence="1" key="2">
    <citation type="journal article" date="2015" name="Data Brief">
        <title>Shoot transcriptome of the giant reed, Arundo donax.</title>
        <authorList>
            <person name="Barrero R.A."/>
            <person name="Guerrero F.D."/>
            <person name="Moolhuijzen P."/>
            <person name="Goolsby J.A."/>
            <person name="Tidwell J."/>
            <person name="Bellgard S.E."/>
            <person name="Bellgard M.I."/>
        </authorList>
    </citation>
    <scope>NUCLEOTIDE SEQUENCE</scope>
    <source>
        <tissue evidence="1">Shoot tissue taken approximately 20 cm above the soil surface</tissue>
    </source>
</reference>